<dbReference type="Pfam" id="PF08463">
    <property type="entry name" value="EcoEI_R_C"/>
    <property type="match status" value="1"/>
</dbReference>
<feature type="non-terminal residue" evidence="2">
    <location>
        <position position="1"/>
    </location>
</feature>
<protein>
    <recommendedName>
        <fullName evidence="1">EcoEI R protein C-terminal domain-containing protein</fullName>
    </recommendedName>
</protein>
<dbReference type="GO" id="GO:0006304">
    <property type="term" value="P:DNA modification"/>
    <property type="evidence" value="ECO:0007669"/>
    <property type="project" value="InterPro"/>
</dbReference>
<dbReference type="EMBL" id="PCXL01000018">
    <property type="protein sequence ID" value="PIR37703.1"/>
    <property type="molecule type" value="Genomic_DNA"/>
</dbReference>
<dbReference type="AlphaFoldDB" id="A0A2H0QTW4"/>
<reference evidence="2 3" key="1">
    <citation type="submission" date="2017-09" db="EMBL/GenBank/DDBJ databases">
        <title>Depth-based differentiation of microbial function through sediment-hosted aquifers and enrichment of novel symbionts in the deep terrestrial subsurface.</title>
        <authorList>
            <person name="Probst A.J."/>
            <person name="Ladd B."/>
            <person name="Jarett J.K."/>
            <person name="Geller-Mcgrath D.E."/>
            <person name="Sieber C.M."/>
            <person name="Emerson J.B."/>
            <person name="Anantharaman K."/>
            <person name="Thomas B.C."/>
            <person name="Malmstrom R."/>
            <person name="Stieglmeier M."/>
            <person name="Klingl A."/>
            <person name="Woyke T."/>
            <person name="Ryan C.M."/>
            <person name="Banfield J.F."/>
        </authorList>
    </citation>
    <scope>NUCLEOTIDE SEQUENCE [LARGE SCALE GENOMIC DNA]</scope>
    <source>
        <strain evidence="2">CG10_big_fil_rev_8_21_14_0_10_42_12</strain>
    </source>
</reference>
<feature type="domain" description="EcoEI R protein C-terminal" evidence="1">
    <location>
        <begin position="1"/>
        <end position="56"/>
    </location>
</feature>
<proteinExistence type="predicted"/>
<evidence type="ECO:0000313" key="2">
    <source>
        <dbReference type="EMBL" id="PIR37703.1"/>
    </source>
</evidence>
<name>A0A2H0QTW4_9BACT</name>
<dbReference type="GO" id="GO:0003824">
    <property type="term" value="F:catalytic activity"/>
    <property type="evidence" value="ECO:0007669"/>
    <property type="project" value="InterPro"/>
</dbReference>
<dbReference type="GO" id="GO:0003677">
    <property type="term" value="F:DNA binding"/>
    <property type="evidence" value="ECO:0007669"/>
    <property type="project" value="InterPro"/>
</dbReference>
<evidence type="ECO:0000259" key="1">
    <source>
        <dbReference type="Pfam" id="PF08463"/>
    </source>
</evidence>
<dbReference type="InterPro" id="IPR013670">
    <property type="entry name" value="EcoEI_R_C_dom"/>
</dbReference>
<sequence>LLDKYADQGSMAIDDIGDLNVSPFTDFGTPVEIVEDIFGGKDKYTEAIREMQSLLYVTN</sequence>
<gene>
    <name evidence="2" type="ORF">COV34_03055</name>
</gene>
<dbReference type="Proteomes" id="UP000231333">
    <property type="component" value="Unassembled WGS sequence"/>
</dbReference>
<comment type="caution">
    <text evidence="2">The sequence shown here is derived from an EMBL/GenBank/DDBJ whole genome shotgun (WGS) entry which is preliminary data.</text>
</comment>
<accession>A0A2H0QTW4</accession>
<organism evidence="2 3">
    <name type="scientific">Candidatus Zambryskibacteria bacterium CG10_big_fil_rev_8_21_14_0_10_42_12</name>
    <dbReference type="NCBI Taxonomy" id="1975115"/>
    <lineage>
        <taxon>Bacteria</taxon>
        <taxon>Candidatus Zambryskiibacteriota</taxon>
    </lineage>
</organism>
<evidence type="ECO:0000313" key="3">
    <source>
        <dbReference type="Proteomes" id="UP000231333"/>
    </source>
</evidence>